<feature type="region of interest" description="Disordered" evidence="1">
    <location>
        <begin position="56"/>
        <end position="88"/>
    </location>
</feature>
<gene>
    <name evidence="2" type="ORF">TCDM_08655</name>
</gene>
<dbReference type="VEuPathDB" id="TriTrypDB:TCDM_08655"/>
<reference evidence="2 3" key="1">
    <citation type="journal article" date="2014" name="Genome Announc.">
        <title>Trypanosoma cruzi Clone Dm28c Draft Genome Sequence.</title>
        <authorList>
            <person name="Grisard E.C."/>
            <person name="Teixeira S.M."/>
            <person name="de Almeida L.G."/>
            <person name="Stoco P.H."/>
            <person name="Gerber A.L."/>
            <person name="Talavera-Lopez C."/>
            <person name="Lima O.C."/>
            <person name="Andersson B."/>
            <person name="de Vasconcelos A.T."/>
        </authorList>
    </citation>
    <scope>NUCLEOTIDE SEQUENCE [LARGE SCALE GENOMIC DNA]</scope>
    <source>
        <strain evidence="2 3">Dm28c</strain>
    </source>
</reference>
<feature type="compositionally biased region" description="Basic residues" evidence="1">
    <location>
        <begin position="71"/>
        <end position="88"/>
    </location>
</feature>
<feature type="compositionally biased region" description="Polar residues" evidence="1">
    <location>
        <begin position="1"/>
        <end position="23"/>
    </location>
</feature>
<dbReference type="AlphaFoldDB" id="V5BBR6"/>
<organism evidence="2 3">
    <name type="scientific">Trypanosoma cruzi Dm28c</name>
    <dbReference type="NCBI Taxonomy" id="1416333"/>
    <lineage>
        <taxon>Eukaryota</taxon>
        <taxon>Discoba</taxon>
        <taxon>Euglenozoa</taxon>
        <taxon>Kinetoplastea</taxon>
        <taxon>Metakinetoplastina</taxon>
        <taxon>Trypanosomatida</taxon>
        <taxon>Trypanosomatidae</taxon>
        <taxon>Trypanosoma</taxon>
        <taxon>Schizotrypanum</taxon>
    </lineage>
</organism>
<dbReference type="EMBL" id="AYLP01000124">
    <property type="protein sequence ID" value="ESS63507.1"/>
    <property type="molecule type" value="Genomic_DNA"/>
</dbReference>
<evidence type="ECO:0000313" key="2">
    <source>
        <dbReference type="EMBL" id="ESS63507.1"/>
    </source>
</evidence>
<feature type="region of interest" description="Disordered" evidence="1">
    <location>
        <begin position="1"/>
        <end position="38"/>
    </location>
</feature>
<name>V5BBR6_TRYCR</name>
<sequence length="88" mass="9888">MKSNNNSQTEGVASITANLQNEPSDGHAEKKHHHPRKTAILPIMKLTLALKTASQTVIRQPMPQGHETKNKMKIKKPIQKKHQLKPQP</sequence>
<accession>V5BBR6</accession>
<evidence type="ECO:0000256" key="1">
    <source>
        <dbReference type="SAM" id="MobiDB-lite"/>
    </source>
</evidence>
<comment type="caution">
    <text evidence="2">The sequence shown here is derived from an EMBL/GenBank/DDBJ whole genome shotgun (WGS) entry which is preliminary data.</text>
</comment>
<proteinExistence type="predicted"/>
<dbReference type="Proteomes" id="UP000017861">
    <property type="component" value="Unassembled WGS sequence"/>
</dbReference>
<protein>
    <submittedName>
        <fullName evidence="2">Uncharacterized protein</fullName>
    </submittedName>
</protein>
<evidence type="ECO:0000313" key="3">
    <source>
        <dbReference type="Proteomes" id="UP000017861"/>
    </source>
</evidence>